<protein>
    <submittedName>
        <fullName evidence="1">Uncharacterized protein</fullName>
    </submittedName>
</protein>
<name>A0A3B0VS68_9ZZZZ</name>
<organism evidence="1">
    <name type="scientific">hydrothermal vent metagenome</name>
    <dbReference type="NCBI Taxonomy" id="652676"/>
    <lineage>
        <taxon>unclassified sequences</taxon>
        <taxon>metagenomes</taxon>
        <taxon>ecological metagenomes</taxon>
    </lineage>
</organism>
<sequence length="42" mass="4915">MIPQQPLMTARRGNKQVLNPAKETFRTSKGLLEDEMWQPLIF</sequence>
<gene>
    <name evidence="1" type="ORF">MNBD_CHLOROFLEXI01-3879</name>
</gene>
<proteinExistence type="predicted"/>
<dbReference type="EMBL" id="UOEU01000521">
    <property type="protein sequence ID" value="VAW34294.1"/>
    <property type="molecule type" value="Genomic_DNA"/>
</dbReference>
<dbReference type="AlphaFoldDB" id="A0A3B0VS68"/>
<reference evidence="1" key="1">
    <citation type="submission" date="2018-06" db="EMBL/GenBank/DDBJ databases">
        <authorList>
            <person name="Zhirakovskaya E."/>
        </authorList>
    </citation>
    <scope>NUCLEOTIDE SEQUENCE</scope>
</reference>
<evidence type="ECO:0000313" key="1">
    <source>
        <dbReference type="EMBL" id="VAW34294.1"/>
    </source>
</evidence>
<accession>A0A3B0VS68</accession>